<reference evidence="1" key="2">
    <citation type="journal article" date="2015" name="Data Brief">
        <title>Shoot transcriptome of the giant reed, Arundo donax.</title>
        <authorList>
            <person name="Barrero R.A."/>
            <person name="Guerrero F.D."/>
            <person name="Moolhuijzen P."/>
            <person name="Goolsby J.A."/>
            <person name="Tidwell J."/>
            <person name="Bellgard S.E."/>
            <person name="Bellgard M.I."/>
        </authorList>
    </citation>
    <scope>NUCLEOTIDE SEQUENCE</scope>
    <source>
        <tissue evidence="1">Shoot tissue taken approximately 20 cm above the soil surface</tissue>
    </source>
</reference>
<protein>
    <submittedName>
        <fullName evidence="1">Uncharacterized protein</fullName>
    </submittedName>
</protein>
<dbReference type="EMBL" id="GBRH01273299">
    <property type="protein sequence ID" value="JAD24596.1"/>
    <property type="molecule type" value="Transcribed_RNA"/>
</dbReference>
<sequence length="76" mass="8289">MRQHPLVEFEQIDSLIPDLLSKEMVYFDGKAACSRDANSDALAALALHARLPPVNADALGRCMGLKMEQHEAAQAP</sequence>
<evidence type="ECO:0000313" key="1">
    <source>
        <dbReference type="EMBL" id="JAD24596.1"/>
    </source>
</evidence>
<reference evidence="1" key="1">
    <citation type="submission" date="2014-09" db="EMBL/GenBank/DDBJ databases">
        <authorList>
            <person name="Magalhaes I.L.F."/>
            <person name="Oliveira U."/>
            <person name="Santos F.R."/>
            <person name="Vidigal T.H.D.A."/>
            <person name="Brescovit A.D."/>
            <person name="Santos A.J."/>
        </authorList>
    </citation>
    <scope>NUCLEOTIDE SEQUENCE</scope>
    <source>
        <tissue evidence="1">Shoot tissue taken approximately 20 cm above the soil surface</tissue>
    </source>
</reference>
<dbReference type="AlphaFoldDB" id="A0A0A8YFR7"/>
<organism evidence="1">
    <name type="scientific">Arundo donax</name>
    <name type="common">Giant reed</name>
    <name type="synonym">Donax arundinaceus</name>
    <dbReference type="NCBI Taxonomy" id="35708"/>
    <lineage>
        <taxon>Eukaryota</taxon>
        <taxon>Viridiplantae</taxon>
        <taxon>Streptophyta</taxon>
        <taxon>Embryophyta</taxon>
        <taxon>Tracheophyta</taxon>
        <taxon>Spermatophyta</taxon>
        <taxon>Magnoliopsida</taxon>
        <taxon>Liliopsida</taxon>
        <taxon>Poales</taxon>
        <taxon>Poaceae</taxon>
        <taxon>PACMAD clade</taxon>
        <taxon>Arundinoideae</taxon>
        <taxon>Arundineae</taxon>
        <taxon>Arundo</taxon>
    </lineage>
</organism>
<proteinExistence type="predicted"/>
<name>A0A0A8YFR7_ARUDO</name>
<accession>A0A0A8YFR7</accession>